<dbReference type="RefSeq" id="WP_339088860.1">
    <property type="nucleotide sequence ID" value="NZ_LR743507.1"/>
</dbReference>
<dbReference type="EMBL" id="LR743507">
    <property type="protein sequence ID" value="CAA2101245.1"/>
    <property type="molecule type" value="Genomic_DNA"/>
</dbReference>
<name>A0A679J3D5_VARPD</name>
<evidence type="ECO:0000259" key="1">
    <source>
        <dbReference type="Pfam" id="PF09937"/>
    </source>
</evidence>
<protein>
    <recommendedName>
        <fullName evidence="1">DUF2169 domain-containing protein</fullName>
    </recommendedName>
</protein>
<reference evidence="2" key="1">
    <citation type="submission" date="2019-12" db="EMBL/GenBank/DDBJ databases">
        <authorList>
            <person name="Cremers G."/>
        </authorList>
    </citation>
    <scope>NUCLEOTIDE SEQUENCE</scope>
    <source>
        <strain evidence="2">Vvax</strain>
    </source>
</reference>
<evidence type="ECO:0000313" key="2">
    <source>
        <dbReference type="EMBL" id="CAA2101245.1"/>
    </source>
</evidence>
<organism evidence="2">
    <name type="scientific">Variovorax paradoxus</name>
    <dbReference type="NCBI Taxonomy" id="34073"/>
    <lineage>
        <taxon>Bacteria</taxon>
        <taxon>Pseudomonadati</taxon>
        <taxon>Pseudomonadota</taxon>
        <taxon>Betaproteobacteria</taxon>
        <taxon>Burkholderiales</taxon>
        <taxon>Comamonadaceae</taxon>
        <taxon>Variovorax</taxon>
    </lineage>
</organism>
<dbReference type="AlphaFoldDB" id="A0A679J3D5"/>
<accession>A0A679J3D5</accession>
<dbReference type="Pfam" id="PF09937">
    <property type="entry name" value="DUF2169"/>
    <property type="match status" value="1"/>
</dbReference>
<feature type="domain" description="DUF2169" evidence="1">
    <location>
        <begin position="20"/>
        <end position="319"/>
    </location>
</feature>
<sequence>MNLVNTTRLAAGYTAATDKHGRESLVVVAKGTYGMPAHAGEAPALLDAQLPLVTTDVFTGEPGSSAPLHEIDFAPFKPRCDVLVNGRCHAPAGMPATRVPVGIRVGALVKKFEVVGPRVYEGGPLGGRPGAPRPFTVLPIGYDHAYGGVDRSAGDVAAHRWYPMNHAGVGYHPGASGLALDGLALPHTQEPGKEVVNADGNYMPMAFGPLGRAWQARLRWAGTYDRQWLDNRFPFLPEDFDPRYFQSAPEDQQMDYPRGGEEVVLMNLTPEGRTAFRLPADLGLPVLFVSRTGEVTEVAGVVDTFCIEPEEARFTLAWRASVPLRRNVREIAQVILGRHAQQLERDRARALRMRGKQHFDSLADVVAWSRARRRARVPQDDRV</sequence>
<gene>
    <name evidence="2" type="ORF">VVAX_01148</name>
</gene>
<dbReference type="InterPro" id="IPR018683">
    <property type="entry name" value="DUF2169"/>
</dbReference>
<proteinExistence type="predicted"/>